<dbReference type="GO" id="GO:0016787">
    <property type="term" value="F:hydrolase activity"/>
    <property type="evidence" value="ECO:0007669"/>
    <property type="project" value="UniProtKB-KW"/>
</dbReference>
<comment type="caution">
    <text evidence="3">The sequence shown here is derived from an EMBL/GenBank/DDBJ whole genome shotgun (WGS) entry which is preliminary data.</text>
</comment>
<keyword evidence="4" id="KW-1185">Reference proteome</keyword>
<dbReference type="InterPro" id="IPR036380">
    <property type="entry name" value="Isochorismatase-like_sf"/>
</dbReference>
<protein>
    <submittedName>
        <fullName evidence="3">Cysteine hydrolase family protein</fullName>
    </submittedName>
</protein>
<dbReference type="PANTHER" id="PTHR43540">
    <property type="entry name" value="PEROXYUREIDOACRYLATE/UREIDOACRYLATE AMIDOHYDROLASE-RELATED"/>
    <property type="match status" value="1"/>
</dbReference>
<dbReference type="EMBL" id="JBHTGL010000008">
    <property type="protein sequence ID" value="MFD0629172.1"/>
    <property type="molecule type" value="Genomic_DNA"/>
</dbReference>
<name>A0ABW2X8T8_9ACTN</name>
<dbReference type="Pfam" id="PF00857">
    <property type="entry name" value="Isochorismatase"/>
    <property type="match status" value="1"/>
</dbReference>
<dbReference type="InterPro" id="IPR000868">
    <property type="entry name" value="Isochorismatase-like_dom"/>
</dbReference>
<evidence type="ECO:0000313" key="4">
    <source>
        <dbReference type="Proteomes" id="UP001596915"/>
    </source>
</evidence>
<evidence type="ECO:0000313" key="3">
    <source>
        <dbReference type="EMBL" id="MFD0629172.1"/>
    </source>
</evidence>
<dbReference type="Proteomes" id="UP001596915">
    <property type="component" value="Unassembled WGS sequence"/>
</dbReference>
<dbReference type="SUPFAM" id="SSF52499">
    <property type="entry name" value="Isochorismatase-like hydrolases"/>
    <property type="match status" value="1"/>
</dbReference>
<feature type="domain" description="Isochorismatase-like" evidence="2">
    <location>
        <begin position="31"/>
        <end position="208"/>
    </location>
</feature>
<organism evidence="3 4">
    <name type="scientific">Streptomyces sanglieri</name>
    <dbReference type="NCBI Taxonomy" id="193460"/>
    <lineage>
        <taxon>Bacteria</taxon>
        <taxon>Bacillati</taxon>
        <taxon>Actinomycetota</taxon>
        <taxon>Actinomycetes</taxon>
        <taxon>Kitasatosporales</taxon>
        <taxon>Streptomycetaceae</taxon>
        <taxon>Streptomyces</taxon>
    </lineage>
</organism>
<proteinExistence type="predicted"/>
<evidence type="ECO:0000256" key="1">
    <source>
        <dbReference type="ARBA" id="ARBA00022801"/>
    </source>
</evidence>
<evidence type="ECO:0000259" key="2">
    <source>
        <dbReference type="Pfam" id="PF00857"/>
    </source>
</evidence>
<dbReference type="InterPro" id="IPR050272">
    <property type="entry name" value="Isochorismatase-like_hydrls"/>
</dbReference>
<sequence>MTEYTEEWVTARARDAYEHGRASFDVRPERAALLVIDMQDEFVRPGWSPYWVTAATRMAPGLHQLVEDCRAAAVPVIWTIFDDTHLGLDRPRALSHLPHADTDWRRPGQAEVWAPMERRPDEALIRKPSYGAFYDTPLDTMLRNLGRDTVIVTGTLTNYCCGTTARQAYERGYRVVFGADVTATDDESRQEPELAVLREGFALVLTAKEITDRLKAAEPAPEGGGRVGAA</sequence>
<dbReference type="CDD" id="cd00431">
    <property type="entry name" value="cysteine_hydrolases"/>
    <property type="match status" value="1"/>
</dbReference>
<gene>
    <name evidence="3" type="ORF">ACFQ2K_47725</name>
</gene>
<accession>A0ABW2X8T8</accession>
<dbReference type="Gene3D" id="3.40.50.850">
    <property type="entry name" value="Isochorismatase-like"/>
    <property type="match status" value="1"/>
</dbReference>
<keyword evidence="1 3" id="KW-0378">Hydrolase</keyword>
<dbReference type="PANTHER" id="PTHR43540:SF6">
    <property type="entry name" value="ISOCHORISMATASE-LIKE DOMAIN-CONTAINING PROTEIN"/>
    <property type="match status" value="1"/>
</dbReference>
<reference evidence="4" key="1">
    <citation type="journal article" date="2019" name="Int. J. Syst. Evol. Microbiol.">
        <title>The Global Catalogue of Microorganisms (GCM) 10K type strain sequencing project: providing services to taxonomists for standard genome sequencing and annotation.</title>
        <authorList>
            <consortium name="The Broad Institute Genomics Platform"/>
            <consortium name="The Broad Institute Genome Sequencing Center for Infectious Disease"/>
            <person name="Wu L."/>
            <person name="Ma J."/>
        </authorList>
    </citation>
    <scope>NUCLEOTIDE SEQUENCE [LARGE SCALE GENOMIC DNA]</scope>
    <source>
        <strain evidence="4">JCM 12607</strain>
    </source>
</reference>